<protein>
    <submittedName>
        <fullName evidence="2">Uncharacterized protein</fullName>
    </submittedName>
</protein>
<gene>
    <name evidence="2" type="ORF">AQJ11_03240</name>
</gene>
<evidence type="ECO:0000313" key="3">
    <source>
        <dbReference type="Proteomes" id="UP000053398"/>
    </source>
</evidence>
<dbReference type="RefSeq" id="WP_059261765.1">
    <property type="nucleotide sequence ID" value="NZ_KQ948351.1"/>
</dbReference>
<name>A0A101QMA9_STRCK</name>
<evidence type="ECO:0000256" key="1">
    <source>
        <dbReference type="SAM" id="MobiDB-lite"/>
    </source>
</evidence>
<feature type="region of interest" description="Disordered" evidence="1">
    <location>
        <begin position="1"/>
        <end position="46"/>
    </location>
</feature>
<organism evidence="2 3">
    <name type="scientific">Streptomyces corchorusii</name>
    <name type="common">Streptomyces chibaensis</name>
    <dbReference type="NCBI Taxonomy" id="1903"/>
    <lineage>
        <taxon>Bacteria</taxon>
        <taxon>Bacillati</taxon>
        <taxon>Actinomycetota</taxon>
        <taxon>Actinomycetes</taxon>
        <taxon>Kitasatosporales</taxon>
        <taxon>Streptomycetaceae</taxon>
        <taxon>Streptomyces</taxon>
    </lineage>
</organism>
<feature type="compositionally biased region" description="Low complexity" evidence="1">
    <location>
        <begin position="28"/>
        <end position="46"/>
    </location>
</feature>
<sequence>MLNAAEAQIEAGAKDDSERARRRAELYAPPKGYRPRAGAAGRPRPAGMSVADAQALMAAMASEDARLMGR</sequence>
<dbReference type="EMBL" id="LMWP01000002">
    <property type="protein sequence ID" value="KUN32555.1"/>
    <property type="molecule type" value="Genomic_DNA"/>
</dbReference>
<reference evidence="2 3" key="1">
    <citation type="submission" date="2015-10" db="EMBL/GenBank/DDBJ databases">
        <title>Draft genome sequence of Streptomyces corchorusii DSM 40340, type strain for the species Streptomyces corchorusii.</title>
        <authorList>
            <person name="Ruckert C."/>
            <person name="Winkler A."/>
            <person name="Kalinowski J."/>
            <person name="Kampfer P."/>
            <person name="Glaeser S."/>
        </authorList>
    </citation>
    <scope>NUCLEOTIDE SEQUENCE [LARGE SCALE GENOMIC DNA]</scope>
    <source>
        <strain evidence="2 3">DSM 40340</strain>
    </source>
</reference>
<feature type="compositionally biased region" description="Basic and acidic residues" evidence="1">
    <location>
        <begin position="12"/>
        <end position="25"/>
    </location>
</feature>
<proteinExistence type="predicted"/>
<evidence type="ECO:0000313" key="2">
    <source>
        <dbReference type="EMBL" id="KUN32555.1"/>
    </source>
</evidence>
<keyword evidence="3" id="KW-1185">Reference proteome</keyword>
<accession>A0A101QMA9</accession>
<dbReference type="Proteomes" id="UP000053398">
    <property type="component" value="Unassembled WGS sequence"/>
</dbReference>
<dbReference type="AlphaFoldDB" id="A0A101QMA9"/>
<comment type="caution">
    <text evidence="2">The sequence shown here is derived from an EMBL/GenBank/DDBJ whole genome shotgun (WGS) entry which is preliminary data.</text>
</comment>